<feature type="non-terminal residue" evidence="2">
    <location>
        <position position="1"/>
    </location>
</feature>
<feature type="region of interest" description="Disordered" evidence="1">
    <location>
        <begin position="35"/>
        <end position="62"/>
    </location>
</feature>
<comment type="caution">
    <text evidence="2">The sequence shown here is derived from an EMBL/GenBank/DDBJ whole genome shotgun (WGS) entry which is preliminary data.</text>
</comment>
<accession>A0A0F9EQL9</accession>
<proteinExistence type="predicted"/>
<reference evidence="2" key="1">
    <citation type="journal article" date="2015" name="Nature">
        <title>Complex archaea that bridge the gap between prokaryotes and eukaryotes.</title>
        <authorList>
            <person name="Spang A."/>
            <person name="Saw J.H."/>
            <person name="Jorgensen S.L."/>
            <person name="Zaremba-Niedzwiedzka K."/>
            <person name="Martijn J."/>
            <person name="Lind A.E."/>
            <person name="van Eijk R."/>
            <person name="Schleper C."/>
            <person name="Guy L."/>
            <person name="Ettema T.J."/>
        </authorList>
    </citation>
    <scope>NUCLEOTIDE SEQUENCE</scope>
</reference>
<evidence type="ECO:0000313" key="2">
    <source>
        <dbReference type="EMBL" id="KKL76319.1"/>
    </source>
</evidence>
<organism evidence="2">
    <name type="scientific">marine sediment metagenome</name>
    <dbReference type="NCBI Taxonomy" id="412755"/>
    <lineage>
        <taxon>unclassified sequences</taxon>
        <taxon>metagenomes</taxon>
        <taxon>ecological metagenomes</taxon>
    </lineage>
</organism>
<dbReference type="EMBL" id="LAZR01024084">
    <property type="protein sequence ID" value="KKL76319.1"/>
    <property type="molecule type" value="Genomic_DNA"/>
</dbReference>
<sequence>EPVDDGQRKYITSRRDDREANARYSVAVYHEITDATQSEIDGGHPHDYTSNGEGGSGDRTATGLKGTNLGVANDALATAEATFKNIKPVPVYVRNSNFINLGDLLRIFYMGPGSLPLDVQLATYTTRIANGRWDATVSIPYMSWNKAGIMPPLFLTEQISPYSPACHFSEYFAVLDPTSDKVDNNRRAGPPTYNFVDEDYENVIYGRLNINTASKRALMCLPFMTNAIADQIILHRNTKMTAIPTARQGFATVGEVLVPIRKAAANNAYPPNYKLADGGSSDDGLATVNDDLAKHQIIYSRISNLITVRSDSFAAYITVMRFTKADVEDGRNSIQPNLGHVSSVQRYVAVLDRAECHRRSDWPEVLMFAEIK</sequence>
<gene>
    <name evidence="2" type="ORF">LCGC14_2046070</name>
</gene>
<protein>
    <submittedName>
        <fullName evidence="2">Uncharacterized protein</fullName>
    </submittedName>
</protein>
<evidence type="ECO:0000256" key="1">
    <source>
        <dbReference type="SAM" id="MobiDB-lite"/>
    </source>
</evidence>
<dbReference type="AlphaFoldDB" id="A0A0F9EQL9"/>
<name>A0A0F9EQL9_9ZZZZ</name>